<dbReference type="AlphaFoldDB" id="A0A147IYL2"/>
<protein>
    <submittedName>
        <fullName evidence="1">Uncharacterized protein</fullName>
    </submittedName>
</protein>
<dbReference type="EMBL" id="LDTF01000007">
    <property type="protein sequence ID" value="KTW00947.1"/>
    <property type="molecule type" value="Genomic_DNA"/>
</dbReference>
<evidence type="ECO:0000313" key="1">
    <source>
        <dbReference type="EMBL" id="KTW00947.1"/>
    </source>
</evidence>
<accession>A0A147IYL2</accession>
<comment type="caution">
    <text evidence="1">The sequence shown here is derived from an EMBL/GenBank/DDBJ whole genome shotgun (WGS) entry which is preliminary data.</text>
</comment>
<evidence type="ECO:0000313" key="2">
    <source>
        <dbReference type="Proteomes" id="UP000073923"/>
    </source>
</evidence>
<sequence>MIEGPDEGGAIEMARSLMKRALELLDGAGDRTSVPHLQHALDVLDGHVVREPTPEEIKRILGESWGS</sequence>
<dbReference type="PATRIC" id="fig|172044.3.peg.2610"/>
<gene>
    <name evidence="1" type="ORF">NS355_01760</name>
</gene>
<name>A0A147IYL2_9SPHN</name>
<reference evidence="1 2" key="1">
    <citation type="journal article" date="2016" name="Front. Microbiol.">
        <title>Genomic Resource of Rice Seed Associated Bacteria.</title>
        <authorList>
            <person name="Midha S."/>
            <person name="Bansal K."/>
            <person name="Sharma S."/>
            <person name="Kumar N."/>
            <person name="Patil P.P."/>
            <person name="Chaudhry V."/>
            <person name="Patil P.B."/>
        </authorList>
    </citation>
    <scope>NUCLEOTIDE SEQUENCE [LARGE SCALE GENOMIC DNA]</scope>
    <source>
        <strain evidence="1 2">NS355</strain>
    </source>
</reference>
<organism evidence="1 2">
    <name type="scientific">Sphingomonas yabuuchiae</name>
    <dbReference type="NCBI Taxonomy" id="172044"/>
    <lineage>
        <taxon>Bacteria</taxon>
        <taxon>Pseudomonadati</taxon>
        <taxon>Pseudomonadota</taxon>
        <taxon>Alphaproteobacteria</taxon>
        <taxon>Sphingomonadales</taxon>
        <taxon>Sphingomonadaceae</taxon>
        <taxon>Sphingomonas</taxon>
    </lineage>
</organism>
<dbReference type="Proteomes" id="UP000073923">
    <property type="component" value="Unassembled WGS sequence"/>
</dbReference>
<proteinExistence type="predicted"/>